<dbReference type="Proteomes" id="UP000518266">
    <property type="component" value="Unassembled WGS sequence"/>
</dbReference>
<reference evidence="2 3" key="1">
    <citation type="submission" date="2020-03" db="EMBL/GenBank/DDBJ databases">
        <title>Dissostichus mawsoni Genome sequencing and assembly.</title>
        <authorList>
            <person name="Park H."/>
        </authorList>
    </citation>
    <scope>NUCLEOTIDE SEQUENCE [LARGE SCALE GENOMIC DNA]</scope>
    <source>
        <strain evidence="2">DM0001</strain>
        <tissue evidence="2">Muscle</tissue>
    </source>
</reference>
<keyword evidence="3" id="KW-1185">Reference proteome</keyword>
<dbReference type="EMBL" id="JAAKFY010000021">
    <property type="protein sequence ID" value="KAF3839510.1"/>
    <property type="molecule type" value="Genomic_DNA"/>
</dbReference>
<organism evidence="2 3">
    <name type="scientific">Dissostichus mawsoni</name>
    <name type="common">Antarctic cod</name>
    <dbReference type="NCBI Taxonomy" id="36200"/>
    <lineage>
        <taxon>Eukaryota</taxon>
        <taxon>Metazoa</taxon>
        <taxon>Chordata</taxon>
        <taxon>Craniata</taxon>
        <taxon>Vertebrata</taxon>
        <taxon>Euteleostomi</taxon>
        <taxon>Actinopterygii</taxon>
        <taxon>Neopterygii</taxon>
        <taxon>Teleostei</taxon>
        <taxon>Neoteleostei</taxon>
        <taxon>Acanthomorphata</taxon>
        <taxon>Eupercaria</taxon>
        <taxon>Perciformes</taxon>
        <taxon>Notothenioidei</taxon>
        <taxon>Nototheniidae</taxon>
        <taxon>Dissostichus</taxon>
    </lineage>
</organism>
<evidence type="ECO:0000256" key="1">
    <source>
        <dbReference type="SAM" id="MobiDB-lite"/>
    </source>
</evidence>
<dbReference type="AlphaFoldDB" id="A0A7J5XR16"/>
<evidence type="ECO:0000313" key="3">
    <source>
        <dbReference type="Proteomes" id="UP000518266"/>
    </source>
</evidence>
<proteinExistence type="predicted"/>
<gene>
    <name evidence="2" type="ORF">F7725_018227</name>
</gene>
<evidence type="ECO:0000313" key="2">
    <source>
        <dbReference type="EMBL" id="KAF3839510.1"/>
    </source>
</evidence>
<comment type="caution">
    <text evidence="2">The sequence shown here is derived from an EMBL/GenBank/DDBJ whole genome shotgun (WGS) entry which is preliminary data.</text>
</comment>
<feature type="region of interest" description="Disordered" evidence="1">
    <location>
        <begin position="122"/>
        <end position="152"/>
    </location>
</feature>
<sequence>MASTPSASALSAVLRCRGNILTRNPPTKRPASSAYSLGLAGVCPAKRARPNQSSAWEAFLQGVSGGRSVTVAFNGWSTLKSTCLSFTALVSGFMSLKLAVFWRSSSIPDDALGLHQNIKNNDLQTDNHSPSDITSCKDNSGSGQMVPEDRPD</sequence>
<name>A0A7J5XR16_DISMA</name>
<feature type="compositionally biased region" description="Polar residues" evidence="1">
    <location>
        <begin position="122"/>
        <end position="143"/>
    </location>
</feature>
<protein>
    <submittedName>
        <fullName evidence="2">Uncharacterized protein</fullName>
    </submittedName>
</protein>
<accession>A0A7J5XR16</accession>
<dbReference type="OrthoDB" id="8804023at2759"/>